<comment type="caution">
    <text evidence="6">The sequence shown here is derived from an EMBL/GenBank/DDBJ whole genome shotgun (WGS) entry which is preliminary data.</text>
</comment>
<dbReference type="InterPro" id="IPR050553">
    <property type="entry name" value="Thioredoxin_ResA/DsbE_sf"/>
</dbReference>
<evidence type="ECO:0000313" key="7">
    <source>
        <dbReference type="Proteomes" id="UP000241964"/>
    </source>
</evidence>
<dbReference type="GO" id="GO:0016853">
    <property type="term" value="F:isomerase activity"/>
    <property type="evidence" value="ECO:0007669"/>
    <property type="project" value="UniProtKB-KW"/>
</dbReference>
<dbReference type="InterPro" id="IPR013766">
    <property type="entry name" value="Thioredoxin_domain"/>
</dbReference>
<keyword evidence="7" id="KW-1185">Reference proteome</keyword>
<dbReference type="InterPro" id="IPR036249">
    <property type="entry name" value="Thioredoxin-like_sf"/>
</dbReference>
<reference evidence="6 7" key="1">
    <citation type="submission" date="2018-03" db="EMBL/GenBank/DDBJ databases">
        <title>Genomic Encyclopedia of Archaeal and Bacterial Type Strains, Phase II (KMG-II): from individual species to whole genera.</title>
        <authorList>
            <person name="Goeker M."/>
        </authorList>
    </citation>
    <scope>NUCLEOTIDE SEQUENCE [LARGE SCALE GENOMIC DNA]</scope>
    <source>
        <strain evidence="6 7">DSM 29057</strain>
    </source>
</reference>
<dbReference type="OrthoDB" id="6399635at2"/>
<gene>
    <name evidence="6" type="ORF">CLV60_101254</name>
</gene>
<comment type="subcellular location">
    <subcellularLocation>
        <location evidence="1">Cell envelope</location>
    </subcellularLocation>
</comment>
<name>A0A2P8GIU1_9BACT</name>
<dbReference type="GO" id="GO:0017004">
    <property type="term" value="P:cytochrome complex assembly"/>
    <property type="evidence" value="ECO:0007669"/>
    <property type="project" value="UniProtKB-KW"/>
</dbReference>
<evidence type="ECO:0000256" key="4">
    <source>
        <dbReference type="ARBA" id="ARBA00023284"/>
    </source>
</evidence>
<dbReference type="PANTHER" id="PTHR42852:SF6">
    <property type="entry name" value="THIOL:DISULFIDE INTERCHANGE PROTEIN DSBE"/>
    <property type="match status" value="1"/>
</dbReference>
<keyword evidence="2" id="KW-0201">Cytochrome c-type biogenesis</keyword>
<dbReference type="EMBL" id="PYAS01000001">
    <property type="protein sequence ID" value="PSL33885.1"/>
    <property type="molecule type" value="Genomic_DNA"/>
</dbReference>
<sequence>MKLLSIISTLVLLGIASCRSRSDVTSIEIECSECKGKTVRIISPDLLEPKNIEIAKGQFDSNGKVTLQFNIPNDRYLSLGIDSGAYRAMYFFAGEKTEMVYAGKTPRFKGANSHFYQYLADFKLIVDSLYAVGEQRRAGAGRIPEAEKAAFLERARMPVRRYEDLVKADNDLTAKHKEVLIFGAQNFSRSFDGSFRAGDDEALYEHWRKNGNEANGYAPDFFKTTPVASQGVFDGYFYFDLVNSELLRNLWHPIEFHLDESEDDYDDGTIGLRCAEVITKAGFPESFSELLLAKNLYYCLRLTAVTPSVAELYDQFMKRFPGSTYVPALKRQFAESKSLSSGEPAKEINAFREDGRRFQLSELKGKVVYVDFWATWCGPCIEQFPHSRKLINQFAGNDGVVFLFVSFDRDASKWKEYLRKEQKMKGVHVIADRNSPSVADAYRVTGIPHYLLIDHLGNIKSANAMPPSQPETARVITGMLAARGSGTHLSALNSSAF</sequence>
<dbReference type="SUPFAM" id="SSF52833">
    <property type="entry name" value="Thioredoxin-like"/>
    <property type="match status" value="1"/>
</dbReference>
<evidence type="ECO:0000256" key="1">
    <source>
        <dbReference type="ARBA" id="ARBA00004196"/>
    </source>
</evidence>
<dbReference type="CDD" id="cd02966">
    <property type="entry name" value="TlpA_like_family"/>
    <property type="match status" value="1"/>
</dbReference>
<accession>A0A2P8GIU1</accession>
<dbReference type="Pfam" id="PF08534">
    <property type="entry name" value="Redoxin"/>
    <property type="match status" value="1"/>
</dbReference>
<dbReference type="GO" id="GO:0030313">
    <property type="term" value="C:cell envelope"/>
    <property type="evidence" value="ECO:0007669"/>
    <property type="project" value="UniProtKB-SubCell"/>
</dbReference>
<evidence type="ECO:0000256" key="2">
    <source>
        <dbReference type="ARBA" id="ARBA00022748"/>
    </source>
</evidence>
<dbReference type="PANTHER" id="PTHR42852">
    <property type="entry name" value="THIOL:DISULFIDE INTERCHANGE PROTEIN DSBE"/>
    <property type="match status" value="1"/>
</dbReference>
<protein>
    <submittedName>
        <fullName evidence="6">Thiol-disulfide isomerase/thioredoxin</fullName>
    </submittedName>
</protein>
<feature type="domain" description="Thioredoxin" evidence="5">
    <location>
        <begin position="339"/>
        <end position="481"/>
    </location>
</feature>
<dbReference type="AlphaFoldDB" id="A0A2P8GIU1"/>
<dbReference type="RefSeq" id="WP_106593564.1">
    <property type="nucleotide sequence ID" value="NZ_PYAS01000001.1"/>
</dbReference>
<dbReference type="Gene3D" id="3.40.30.10">
    <property type="entry name" value="Glutaredoxin"/>
    <property type="match status" value="1"/>
</dbReference>
<dbReference type="InterPro" id="IPR013740">
    <property type="entry name" value="Redoxin"/>
</dbReference>
<dbReference type="PROSITE" id="PS51257">
    <property type="entry name" value="PROKAR_LIPOPROTEIN"/>
    <property type="match status" value="1"/>
</dbReference>
<proteinExistence type="predicted"/>
<evidence type="ECO:0000256" key="3">
    <source>
        <dbReference type="ARBA" id="ARBA00023157"/>
    </source>
</evidence>
<dbReference type="Proteomes" id="UP000241964">
    <property type="component" value="Unassembled WGS sequence"/>
</dbReference>
<organism evidence="6 7">
    <name type="scientific">Dyadobacter jiangsuensis</name>
    <dbReference type="NCBI Taxonomy" id="1591085"/>
    <lineage>
        <taxon>Bacteria</taxon>
        <taxon>Pseudomonadati</taxon>
        <taxon>Bacteroidota</taxon>
        <taxon>Cytophagia</taxon>
        <taxon>Cytophagales</taxon>
        <taxon>Spirosomataceae</taxon>
        <taxon>Dyadobacter</taxon>
    </lineage>
</organism>
<dbReference type="GO" id="GO:0016491">
    <property type="term" value="F:oxidoreductase activity"/>
    <property type="evidence" value="ECO:0007669"/>
    <property type="project" value="InterPro"/>
</dbReference>
<keyword evidence="4" id="KW-0676">Redox-active center</keyword>
<evidence type="ECO:0000259" key="5">
    <source>
        <dbReference type="PROSITE" id="PS51352"/>
    </source>
</evidence>
<evidence type="ECO:0000313" key="6">
    <source>
        <dbReference type="EMBL" id="PSL33885.1"/>
    </source>
</evidence>
<dbReference type="PROSITE" id="PS51352">
    <property type="entry name" value="THIOREDOXIN_2"/>
    <property type="match status" value="1"/>
</dbReference>
<keyword evidence="3" id="KW-1015">Disulfide bond</keyword>
<keyword evidence="6" id="KW-0413">Isomerase</keyword>